<proteinExistence type="predicted"/>
<dbReference type="Proteomes" id="UP000636811">
    <property type="component" value="Unassembled WGS sequence"/>
</dbReference>
<dbReference type="Gene3D" id="2.30.30.110">
    <property type="match status" value="1"/>
</dbReference>
<evidence type="ECO:0000313" key="2">
    <source>
        <dbReference type="Proteomes" id="UP000636811"/>
    </source>
</evidence>
<organism evidence="1 2">
    <name type="scientific">Rahnella laticis</name>
    <dbReference type="NCBI Taxonomy" id="2787622"/>
    <lineage>
        <taxon>Bacteria</taxon>
        <taxon>Pseudomonadati</taxon>
        <taxon>Pseudomonadota</taxon>
        <taxon>Gammaproteobacteria</taxon>
        <taxon>Enterobacterales</taxon>
        <taxon>Yersiniaceae</taxon>
        <taxon>Rahnella</taxon>
    </lineage>
</organism>
<evidence type="ECO:0000313" key="1">
    <source>
        <dbReference type="EMBL" id="MBF7977926.1"/>
    </source>
</evidence>
<reference evidence="1 2" key="1">
    <citation type="submission" date="2020-11" db="EMBL/GenBank/DDBJ databases">
        <title>Taxonomic investigation of Rahnella strains.</title>
        <authorList>
            <person name="Lee S.D."/>
        </authorList>
    </citation>
    <scope>NUCLEOTIDE SEQUENCE [LARGE SCALE GENOMIC DNA]</scope>
    <source>
        <strain evidence="1 2">SAP-17</strain>
    </source>
</reference>
<dbReference type="SUPFAM" id="SSF50118">
    <property type="entry name" value="Cell growth inhibitor/plasmid maintenance toxic component"/>
    <property type="match status" value="1"/>
</dbReference>
<name>A0ABS0DYP3_9GAMM</name>
<comment type="caution">
    <text evidence="1">The sequence shown here is derived from an EMBL/GenBank/DDBJ whole genome shotgun (WGS) entry which is preliminary data.</text>
</comment>
<gene>
    <name evidence="1" type="ORF">IV433_00720</name>
</gene>
<dbReference type="InterPro" id="IPR003477">
    <property type="entry name" value="PemK-like"/>
</dbReference>
<keyword evidence="2" id="KW-1185">Reference proteome</keyword>
<protein>
    <submittedName>
        <fullName evidence="1">Type II toxin-antitoxin system PemK/MazF family toxin</fullName>
    </submittedName>
</protein>
<sequence length="150" mass="16923">MSINFKPKVGQVLDCNYGHYPRDIQGSIIPDRVDAHMPPEMIKHRLVIVLNGKLNDNSSIVVPLSTTKNELKISKGIHIQLDSGVIADLKHFHSKICWAKCDLVQTVSNNRLNRPMLVERGRLTQRIPNQIVTLIQIAIIRSINATNFLV</sequence>
<accession>A0ABS0DYP3</accession>
<dbReference type="Pfam" id="PF02452">
    <property type="entry name" value="PemK_toxin"/>
    <property type="match status" value="1"/>
</dbReference>
<dbReference type="InterPro" id="IPR011067">
    <property type="entry name" value="Plasmid_toxin/cell-grow_inhib"/>
</dbReference>
<dbReference type="EMBL" id="JADOBI010000001">
    <property type="protein sequence ID" value="MBF7977926.1"/>
    <property type="molecule type" value="Genomic_DNA"/>
</dbReference>
<dbReference type="RefSeq" id="WP_195812838.1">
    <property type="nucleotide sequence ID" value="NZ_JADOBI010000001.1"/>
</dbReference>